<organism evidence="1 2">
    <name type="scientific">Kocuria salsicia</name>
    <dbReference type="NCBI Taxonomy" id="664639"/>
    <lineage>
        <taxon>Bacteria</taxon>
        <taxon>Bacillati</taxon>
        <taxon>Actinomycetota</taxon>
        <taxon>Actinomycetes</taxon>
        <taxon>Micrococcales</taxon>
        <taxon>Micrococcaceae</taxon>
        <taxon>Kocuria</taxon>
    </lineage>
</organism>
<sequence length="1220" mass="136623">MRAENDQVQRAEMRGGDGVGLTGYDGFVEATRSTPFVPDGLSVWEMGVSGDPEKKAQSDYRTRTKNPNGIDRAHTTFVFVTPRRWEKKKTWEQRRRDEKVWRDVRVLDADDIEQALEVSPAVQIWLSELLGMDPFGATSIEDWWDRFSRGFDPKLTSTVALAGREDQAASLIRRLADEVGRTFIRATSIDDGLAFAVCSMTMMEPDKSEPMLAKSLLVHDGATLRRLERTSSLLILLPYEERLQRDAHLINNHHVVFVTTESDGDVDVELPPLNHLALRTALKEAGVPDTDLDRYMRAGNKSLVALRRVSTQSREPKAWAADLADRPVRRFWLAGAWSQTRSGDAEVIEALIETGVEELEERLAAAIRQPDPLFTKVGATWAVAAPMDSWQMARQVISDRDLDALERAIQTVLGAVDPRLELPAEDRWLAEIHGKSRIHSNDLRKGLGRSLALLGTRGDELRLSRGRSARQWAERVAWNLFERATQDESAQLWTSLEDVVPLLAEAAPDPFLRALSQSTSGTKPLAGKLIQDVDQHWNAGSPHTGFLWALEGLAWSEQYMGYAAEVLAQLAEIDTGGRLSNRPSASLEAIFRPWYPQSAASMATRVQTLDVLIRRHREVSWKLLIDLIPKPSVVAFQSHRPQFRAWGGPSEPSVPRPEVIEMVEAVVDRILMLATEEPSRWVSVLPKLRQMPPESRRRALDALGTLDPANLTRDERLPLWEAIDRLVRRSGERNKAERSLDEESLNALINLRDRVKPDLPSDVHRWLFDDWHPSIGISAADNLEKYDVALKAARQQAVLEVLESEGWEAVVALAAAVELPWAVGFSLAHVSNVNDVGALALLEGPDRSQVQFAEGYARGRFAGDFDSIQGWVERFTGHPVLQARLLQMSDDVESAWRLLAEHEPEVDSAYWSEFMPFGRGADFPFVNEAARKLILHGRVAMALDTLSMYATHQSDLDSDLIIQALKTLGTQEDPEAARVSSYDISRLIQYLKEEGVDEEKIAGLEWKYLSLLDDDSRTLTLEGLLARNARIFVELVELIFRGANDDADSQPQSGKSMLASNAYRLLREWKIVPGTQADGTVDGSALNEWLAEAHRLLAEADRLDVGELQIGEVFAHAPEDPDGTFPTLPVREALETYPNNRLERGFSTGLFNKRGVTSRGLTDGGAQEYALAAKYESWSIAVQATHPRTASVLRDMAETYRNEGRRNDEEARRYLEGLDL</sequence>
<dbReference type="Proteomes" id="UP001553031">
    <property type="component" value="Unassembled WGS sequence"/>
</dbReference>
<keyword evidence="2" id="KW-1185">Reference proteome</keyword>
<name>A0ABV3KEU4_9MICC</name>
<proteinExistence type="predicted"/>
<accession>A0ABV3KEU4</accession>
<protein>
    <submittedName>
        <fullName evidence="1">Uncharacterized protein</fullName>
    </submittedName>
</protein>
<evidence type="ECO:0000313" key="1">
    <source>
        <dbReference type="EMBL" id="MEV8158914.1"/>
    </source>
</evidence>
<evidence type="ECO:0000313" key="2">
    <source>
        <dbReference type="Proteomes" id="UP001553031"/>
    </source>
</evidence>
<gene>
    <name evidence="1" type="ORF">AB0O96_12045</name>
</gene>
<dbReference type="RefSeq" id="WP_363785812.1">
    <property type="nucleotide sequence ID" value="NZ_JBFBLL010000010.1"/>
</dbReference>
<reference evidence="1 2" key="1">
    <citation type="submission" date="2024-06" db="EMBL/GenBank/DDBJ databases">
        <title>The Natural Products Discovery Center: Release of the First 8490 Sequenced Strains for Exploring Actinobacteria Biosynthetic Diversity.</title>
        <authorList>
            <person name="Kalkreuter E."/>
            <person name="Kautsar S.A."/>
            <person name="Yang D."/>
            <person name="Bader C.D."/>
            <person name="Teijaro C.N."/>
            <person name="Fluegel L."/>
            <person name="Davis C.M."/>
            <person name="Simpson J.R."/>
            <person name="Lauterbach L."/>
            <person name="Steele A.D."/>
            <person name="Gui C."/>
            <person name="Meng S."/>
            <person name="Li G."/>
            <person name="Viehrig K."/>
            <person name="Ye F."/>
            <person name="Su P."/>
            <person name="Kiefer A.F."/>
            <person name="Nichols A."/>
            <person name="Cepeda A.J."/>
            <person name="Yan W."/>
            <person name="Fan B."/>
            <person name="Jiang Y."/>
            <person name="Adhikari A."/>
            <person name="Zheng C.-J."/>
            <person name="Schuster L."/>
            <person name="Cowan T.M."/>
            <person name="Smanski M.J."/>
            <person name="Chevrette M.G."/>
            <person name="De Carvalho L.P.S."/>
            <person name="Shen B."/>
        </authorList>
    </citation>
    <scope>NUCLEOTIDE SEQUENCE [LARGE SCALE GENOMIC DNA]</scope>
    <source>
        <strain evidence="1 2">NPDC079179</strain>
    </source>
</reference>
<dbReference type="EMBL" id="JBFBLL010000010">
    <property type="protein sequence ID" value="MEV8158914.1"/>
    <property type="molecule type" value="Genomic_DNA"/>
</dbReference>
<comment type="caution">
    <text evidence="1">The sequence shown here is derived from an EMBL/GenBank/DDBJ whole genome shotgun (WGS) entry which is preliminary data.</text>
</comment>